<dbReference type="Pfam" id="PF06880">
    <property type="entry name" value="DUF1262"/>
    <property type="match status" value="1"/>
</dbReference>
<dbReference type="AlphaFoldDB" id="A0AAW2CS66"/>
<organism evidence="1 2">
    <name type="scientific">Lithocarpus litseifolius</name>
    <dbReference type="NCBI Taxonomy" id="425828"/>
    <lineage>
        <taxon>Eukaryota</taxon>
        <taxon>Viridiplantae</taxon>
        <taxon>Streptophyta</taxon>
        <taxon>Embryophyta</taxon>
        <taxon>Tracheophyta</taxon>
        <taxon>Spermatophyta</taxon>
        <taxon>Magnoliopsida</taxon>
        <taxon>eudicotyledons</taxon>
        <taxon>Gunneridae</taxon>
        <taxon>Pentapetalae</taxon>
        <taxon>rosids</taxon>
        <taxon>fabids</taxon>
        <taxon>Fagales</taxon>
        <taxon>Fagaceae</taxon>
        <taxon>Lithocarpus</taxon>
    </lineage>
</organism>
<dbReference type="PANTHER" id="PTHR31050:SF14">
    <property type="entry name" value="DUF1618 DOMAIN-CONTAINING PROTEIN"/>
    <property type="match status" value="1"/>
</dbReference>
<gene>
    <name evidence="1" type="ORF">SO802_014864</name>
</gene>
<evidence type="ECO:0000313" key="2">
    <source>
        <dbReference type="Proteomes" id="UP001459277"/>
    </source>
</evidence>
<accession>A0AAW2CS66</accession>
<keyword evidence="2" id="KW-1185">Reference proteome</keyword>
<reference evidence="1 2" key="1">
    <citation type="submission" date="2024-01" db="EMBL/GenBank/DDBJ databases">
        <title>A telomere-to-telomere, gap-free genome of sweet tea (Lithocarpus litseifolius).</title>
        <authorList>
            <person name="Zhou J."/>
        </authorList>
    </citation>
    <scope>NUCLEOTIDE SEQUENCE [LARGE SCALE GENOMIC DNA]</scope>
    <source>
        <strain evidence="1">Zhou-2022a</strain>
        <tissue evidence="1">Leaf</tissue>
    </source>
</reference>
<dbReference type="Proteomes" id="UP001459277">
    <property type="component" value="Unassembled WGS sequence"/>
</dbReference>
<proteinExistence type="predicted"/>
<dbReference type="EMBL" id="JAZDWU010000005">
    <property type="protein sequence ID" value="KAL0001083.1"/>
    <property type="molecule type" value="Genomic_DNA"/>
</dbReference>
<name>A0AAW2CS66_9ROSI</name>
<dbReference type="InterPro" id="IPR010683">
    <property type="entry name" value="DUF1262"/>
</dbReference>
<protein>
    <submittedName>
        <fullName evidence="1">Uncharacterized protein</fullName>
    </submittedName>
</protein>
<evidence type="ECO:0000313" key="1">
    <source>
        <dbReference type="EMBL" id="KAL0001083.1"/>
    </source>
</evidence>
<dbReference type="PANTHER" id="PTHR31050">
    <property type="entry name" value="OS08G0413200 PROTEIN"/>
    <property type="match status" value="1"/>
</dbReference>
<sequence>MHSQKSLGENVCDKASFNVQKVSFGTLIATPEGPNSGVLVIQDEEAEEYTCCGKSDKIKDLPFPQNKNLKLTYDDDSFYANLIPVLNQPLSSNHYYIVSKIKFCKDVTKNPHVLSL</sequence>
<comment type="caution">
    <text evidence="1">The sequence shown here is derived from an EMBL/GenBank/DDBJ whole genome shotgun (WGS) entry which is preliminary data.</text>
</comment>